<dbReference type="PANTHER" id="PTHR12496">
    <property type="entry name" value="CGI-41 METHYLTRANSFERASE"/>
    <property type="match status" value="1"/>
</dbReference>
<dbReference type="Pfam" id="PF13679">
    <property type="entry name" value="Methyltransf_32"/>
    <property type="match status" value="1"/>
</dbReference>
<dbReference type="InterPro" id="IPR025714">
    <property type="entry name" value="Methyltranfer_dom"/>
</dbReference>
<dbReference type="AlphaFoldDB" id="A0A167MF18"/>
<proteinExistence type="predicted"/>
<gene>
    <name evidence="3" type="ORF">SPI_08891</name>
</gene>
<dbReference type="Proteomes" id="UP000076874">
    <property type="component" value="Unassembled WGS sequence"/>
</dbReference>
<name>A0A167MF18_9HYPO</name>
<reference evidence="3 4" key="1">
    <citation type="journal article" date="2016" name="Genome Biol. Evol.">
        <title>Divergent and convergent evolution of fungal pathogenicity.</title>
        <authorList>
            <person name="Shang Y."/>
            <person name="Xiao G."/>
            <person name="Zheng P."/>
            <person name="Cen K."/>
            <person name="Zhan S."/>
            <person name="Wang C."/>
        </authorList>
    </citation>
    <scope>NUCLEOTIDE SEQUENCE [LARGE SCALE GENOMIC DNA]</scope>
    <source>
        <strain evidence="3 4">RCEF 264</strain>
    </source>
</reference>
<protein>
    <recommendedName>
        <fullName evidence="2">Methyltransferase domain-containing protein</fullName>
    </recommendedName>
</protein>
<evidence type="ECO:0000313" key="3">
    <source>
        <dbReference type="EMBL" id="OAA54272.1"/>
    </source>
</evidence>
<dbReference type="EMBL" id="AZHD01000024">
    <property type="protein sequence ID" value="OAA54272.1"/>
    <property type="molecule type" value="Genomic_DNA"/>
</dbReference>
<dbReference type="STRING" id="1081102.A0A167MF18"/>
<sequence length="727" mass="77425">MQPKNPLPYADDEFASADDYLDQLLHYVSTTPVFQVLCGGVHIMDFYTTDPGLFYQVVPADWQAFLLDRTPMELLDFLLRADNLDAVVAPEESDAGRVPPPASLVQYVRDVRRFSLRRERCGTRSSSSKPPPLARHLTLGMSRKKVHEVTHFAAYVDRLATAVSSLSSSPSPASVPPTPSPPSIVTHLVDVGSGQNYLGRALASPPYGRRVVAVESKAHNIAGAQGLDVMTGVVVPSARPRRNKKLYQQLRLPPEKQTEKMRNRLARENAGAGTTAAAAADLRSRSEIAAEAYAQRMATTTTTTTTTTTATTTTTNTTTSDSTASDRIQYVEGRLANGDLSHVLAQVPPLRDDSGLGAPGAAAQPGFLTMSIHSCGNLSHHGLRALVLNPAVRAVAIVGCCYNLLTERLGPPTYKVPGLAAAGAAAAAPPPPPPRPTLQPVNGRVVREAERRDPEGFPMSARLCNYVPPGGRRGRTEDDGLSTSGSLAGIRCNITARMMACQAPGNWTEADSKRFFTRHCYRAILQRIFLDRGVIRRVRWGPGGDEGEDAGDLSADADVDAGAGTGTDGLALSTAVSPIIVGTLRKACYASLPAYVRGAVAKIVAQVAGSAEADNDNDGDPEADAECEDKANLAPAASVAESVAAKMVGLTDADLEAYAERYGGLRQRELSAVWSLMAFSAGVVEALIVADRWQYLREQPGVTACWAECVFDYALSPRNVVVVGIKG</sequence>
<evidence type="ECO:0000259" key="2">
    <source>
        <dbReference type="Pfam" id="PF13679"/>
    </source>
</evidence>
<comment type="caution">
    <text evidence="3">The sequence shown here is derived from an EMBL/GenBank/DDBJ whole genome shotgun (WGS) entry which is preliminary data.</text>
</comment>
<accession>A0A167MF18</accession>
<dbReference type="PANTHER" id="PTHR12496:SF0">
    <property type="entry name" value="METHYLTRANSFERASE DOMAIN-CONTAINING PROTEIN"/>
    <property type="match status" value="1"/>
</dbReference>
<feature type="region of interest" description="Disordered" evidence="1">
    <location>
        <begin position="298"/>
        <end position="325"/>
    </location>
</feature>
<dbReference type="InterPro" id="IPR052220">
    <property type="entry name" value="METTL25"/>
</dbReference>
<organism evidence="3 4">
    <name type="scientific">Niveomyces insectorum RCEF 264</name>
    <dbReference type="NCBI Taxonomy" id="1081102"/>
    <lineage>
        <taxon>Eukaryota</taxon>
        <taxon>Fungi</taxon>
        <taxon>Dikarya</taxon>
        <taxon>Ascomycota</taxon>
        <taxon>Pezizomycotina</taxon>
        <taxon>Sordariomycetes</taxon>
        <taxon>Hypocreomycetidae</taxon>
        <taxon>Hypocreales</taxon>
        <taxon>Cordycipitaceae</taxon>
        <taxon>Niveomyces</taxon>
    </lineage>
</organism>
<evidence type="ECO:0000313" key="4">
    <source>
        <dbReference type="Proteomes" id="UP000076874"/>
    </source>
</evidence>
<keyword evidence="4" id="KW-1185">Reference proteome</keyword>
<dbReference type="OrthoDB" id="10258156at2759"/>
<evidence type="ECO:0000256" key="1">
    <source>
        <dbReference type="SAM" id="MobiDB-lite"/>
    </source>
</evidence>
<feature type="domain" description="Methyltransferase" evidence="2">
    <location>
        <begin position="144"/>
        <end position="407"/>
    </location>
</feature>